<dbReference type="AlphaFoldDB" id="A0A922SE61"/>
<feature type="compositionally biased region" description="Basic and acidic residues" evidence="1">
    <location>
        <begin position="131"/>
        <end position="151"/>
    </location>
</feature>
<feature type="region of interest" description="Disordered" evidence="1">
    <location>
        <begin position="94"/>
        <end position="160"/>
    </location>
</feature>
<feature type="compositionally biased region" description="Acidic residues" evidence="1">
    <location>
        <begin position="94"/>
        <end position="114"/>
    </location>
</feature>
<comment type="caution">
    <text evidence="2">The sequence shown here is derived from an EMBL/GenBank/DDBJ whole genome shotgun (WGS) entry which is preliminary data.</text>
</comment>
<proteinExistence type="predicted"/>
<reference evidence="2" key="1">
    <citation type="journal article" date="2021" name="G3 (Bethesda)">
        <title>Genome and transcriptome analysis of the beet armyworm Spodoptera exigua reveals targets for pest control. .</title>
        <authorList>
            <person name="Simon S."/>
            <person name="Breeschoten T."/>
            <person name="Jansen H.J."/>
            <person name="Dirks R.P."/>
            <person name="Schranz M.E."/>
            <person name="Ros V.I.D."/>
        </authorList>
    </citation>
    <scope>NUCLEOTIDE SEQUENCE</scope>
    <source>
        <strain evidence="2">TB_SE_WUR_2020</strain>
    </source>
</reference>
<accession>A0A922SE61</accession>
<evidence type="ECO:0000313" key="3">
    <source>
        <dbReference type="Proteomes" id="UP000814243"/>
    </source>
</evidence>
<evidence type="ECO:0000313" key="2">
    <source>
        <dbReference type="EMBL" id="KAH9634355.1"/>
    </source>
</evidence>
<protein>
    <submittedName>
        <fullName evidence="2">Uncharacterized protein</fullName>
    </submittedName>
</protein>
<name>A0A922SE61_SPOEX</name>
<dbReference type="EMBL" id="JACEFF010000612">
    <property type="protein sequence ID" value="KAH9634355.1"/>
    <property type="molecule type" value="Genomic_DNA"/>
</dbReference>
<gene>
    <name evidence="2" type="ORF">HF086_010835</name>
</gene>
<evidence type="ECO:0000256" key="1">
    <source>
        <dbReference type="SAM" id="MobiDB-lite"/>
    </source>
</evidence>
<organism evidence="2 3">
    <name type="scientific">Spodoptera exigua</name>
    <name type="common">Beet armyworm</name>
    <name type="synonym">Noctua fulgens</name>
    <dbReference type="NCBI Taxonomy" id="7107"/>
    <lineage>
        <taxon>Eukaryota</taxon>
        <taxon>Metazoa</taxon>
        <taxon>Ecdysozoa</taxon>
        <taxon>Arthropoda</taxon>
        <taxon>Hexapoda</taxon>
        <taxon>Insecta</taxon>
        <taxon>Pterygota</taxon>
        <taxon>Neoptera</taxon>
        <taxon>Endopterygota</taxon>
        <taxon>Lepidoptera</taxon>
        <taxon>Glossata</taxon>
        <taxon>Ditrysia</taxon>
        <taxon>Noctuoidea</taxon>
        <taxon>Noctuidae</taxon>
        <taxon>Amphipyrinae</taxon>
        <taxon>Spodoptera</taxon>
    </lineage>
</organism>
<dbReference type="Proteomes" id="UP000814243">
    <property type="component" value="Unassembled WGS sequence"/>
</dbReference>
<sequence length="258" mass="30076">MNTNTEQPPCRCEFVYDWVEKHQIYFDNPELTYNLNLKCSKPVMYSGEDQAAVKQCGATKQRKKNAVNYRTTPLFYEPKLFKLDPAFFVEESEYSDEESEYFGEELEYSEEISDMSEKESEPFEVQTQSNVEKRGSSEEKRGSSEEKRGSSEENQTFEEASPYFVEETISSQETFVQQPQYSEAGSSYLTHQAPYMSQQYHPQQPHFGLQTSYTKPVPSHETQTHYYKPMPPYYAPMPLYYGPAAFQCGIVPGYNRHY</sequence>